<feature type="non-terminal residue" evidence="1">
    <location>
        <position position="1"/>
    </location>
</feature>
<sequence>GGTVIDITFEEKSGQRFTFYEIPLRRIPASASGAAWQLRNECYALKDTTNGDLSAAEWFRMVMENHPMHRLVTASNFPICPAGGDSVVLKFLAKTGVYFDVKLPHILRSHVRRIEPGRYLMLKNGSSGFENLVDMEVDVTGNALGKRAADLVFFHKNGEKCVIRNMHLTSLRPRSRLIPVLGTDDRCYALDDRSLWSSSKIEVSDQFACLRTEFGGDLQTLRGRNAAICVIDDYSIIFTFPDTRTGPIRIREVNLLLDFGNLHMLGDTSRRAQGLARIEPHVLDVMYLILAAELSSAQRDMGSLAEAAHLLNDKSDVLRKAAGFTEGETIAAGD</sequence>
<feature type="non-terminal residue" evidence="1">
    <location>
        <position position="334"/>
    </location>
</feature>
<accession>A0A7J6SCN5</accession>
<name>A0A7J6SCN5_PEROL</name>
<keyword evidence="2" id="KW-1185">Reference proteome</keyword>
<dbReference type="EMBL" id="JABANO010019350">
    <property type="protein sequence ID" value="KAF4730312.1"/>
    <property type="molecule type" value="Genomic_DNA"/>
</dbReference>
<dbReference type="AlphaFoldDB" id="A0A7J6SCN5"/>
<protein>
    <submittedName>
        <fullName evidence="1">Uncharacterized protein</fullName>
    </submittedName>
</protein>
<organism evidence="1 2">
    <name type="scientific">Perkinsus olseni</name>
    <name type="common">Perkinsus atlanticus</name>
    <dbReference type="NCBI Taxonomy" id="32597"/>
    <lineage>
        <taxon>Eukaryota</taxon>
        <taxon>Sar</taxon>
        <taxon>Alveolata</taxon>
        <taxon>Perkinsozoa</taxon>
        <taxon>Perkinsea</taxon>
        <taxon>Perkinsida</taxon>
        <taxon>Perkinsidae</taxon>
        <taxon>Perkinsus</taxon>
    </lineage>
</organism>
<proteinExistence type="predicted"/>
<evidence type="ECO:0000313" key="1">
    <source>
        <dbReference type="EMBL" id="KAF4730312.1"/>
    </source>
</evidence>
<gene>
    <name evidence="1" type="ORF">FOZ63_012132</name>
</gene>
<evidence type="ECO:0000313" key="2">
    <source>
        <dbReference type="Proteomes" id="UP000553632"/>
    </source>
</evidence>
<dbReference type="Proteomes" id="UP000553632">
    <property type="component" value="Unassembled WGS sequence"/>
</dbReference>
<comment type="caution">
    <text evidence="1">The sequence shown here is derived from an EMBL/GenBank/DDBJ whole genome shotgun (WGS) entry which is preliminary data.</text>
</comment>
<reference evidence="1 2" key="1">
    <citation type="submission" date="2020-04" db="EMBL/GenBank/DDBJ databases">
        <title>Perkinsus olseni comparative genomics.</title>
        <authorList>
            <person name="Bogema D.R."/>
        </authorList>
    </citation>
    <scope>NUCLEOTIDE SEQUENCE [LARGE SCALE GENOMIC DNA]</scope>
    <source>
        <strain evidence="1 2">ATCC PRA-207</strain>
    </source>
</reference>